<organism evidence="2 3">
    <name type="scientific">Phyllotreta striolata</name>
    <name type="common">Striped flea beetle</name>
    <name type="synonym">Crioceris striolata</name>
    <dbReference type="NCBI Taxonomy" id="444603"/>
    <lineage>
        <taxon>Eukaryota</taxon>
        <taxon>Metazoa</taxon>
        <taxon>Ecdysozoa</taxon>
        <taxon>Arthropoda</taxon>
        <taxon>Hexapoda</taxon>
        <taxon>Insecta</taxon>
        <taxon>Pterygota</taxon>
        <taxon>Neoptera</taxon>
        <taxon>Endopterygota</taxon>
        <taxon>Coleoptera</taxon>
        <taxon>Polyphaga</taxon>
        <taxon>Cucujiformia</taxon>
        <taxon>Chrysomeloidea</taxon>
        <taxon>Chrysomelidae</taxon>
        <taxon>Galerucinae</taxon>
        <taxon>Alticini</taxon>
        <taxon>Phyllotreta</taxon>
    </lineage>
</organism>
<dbReference type="EMBL" id="OU900106">
    <property type="protein sequence ID" value="CAG9857109.1"/>
    <property type="molecule type" value="Genomic_DNA"/>
</dbReference>
<evidence type="ECO:0000313" key="3">
    <source>
        <dbReference type="Proteomes" id="UP001153712"/>
    </source>
</evidence>
<evidence type="ECO:0000313" key="2">
    <source>
        <dbReference type="EMBL" id="CAG9857109.1"/>
    </source>
</evidence>
<protein>
    <submittedName>
        <fullName evidence="2">Uncharacterized protein</fullName>
    </submittedName>
</protein>
<sequence>MKSELSPEAPVYVPPPLRNAPSKSPRPPSNRSTPSPAQKEPQCSRYSRKSVRTSGGSPNSPRPILGGPFPRAILGRGEFWEAGDGGDFDGSFRRLKDDEDDADDAAESGADAATGGGQMKKEEFDS</sequence>
<proteinExistence type="predicted"/>
<reference evidence="2" key="1">
    <citation type="submission" date="2022-01" db="EMBL/GenBank/DDBJ databases">
        <authorList>
            <person name="King R."/>
        </authorList>
    </citation>
    <scope>NUCLEOTIDE SEQUENCE</scope>
</reference>
<dbReference type="OrthoDB" id="6704038at2759"/>
<gene>
    <name evidence="2" type="ORF">PHYEVI_LOCUS3520</name>
</gene>
<name>A0A9N9TKP7_PHYSR</name>
<feature type="region of interest" description="Disordered" evidence="1">
    <location>
        <begin position="1"/>
        <end position="126"/>
    </location>
</feature>
<feature type="compositionally biased region" description="Pro residues" evidence="1">
    <location>
        <begin position="12"/>
        <end position="28"/>
    </location>
</feature>
<dbReference type="AlphaFoldDB" id="A0A9N9TKP7"/>
<keyword evidence="3" id="KW-1185">Reference proteome</keyword>
<accession>A0A9N9TKP7</accession>
<evidence type="ECO:0000256" key="1">
    <source>
        <dbReference type="SAM" id="MobiDB-lite"/>
    </source>
</evidence>
<dbReference type="Proteomes" id="UP001153712">
    <property type="component" value="Chromosome 13"/>
</dbReference>